<dbReference type="InterPro" id="IPR017441">
    <property type="entry name" value="Protein_kinase_ATP_BS"/>
</dbReference>
<feature type="domain" description="Protein kinase" evidence="17">
    <location>
        <begin position="9"/>
        <end position="266"/>
    </location>
</feature>
<evidence type="ECO:0000256" key="14">
    <source>
        <dbReference type="PROSITE-ProRule" id="PRU10141"/>
    </source>
</evidence>
<feature type="binding site" evidence="14">
    <location>
        <position position="38"/>
    </location>
    <ligand>
        <name>ATP</name>
        <dbReference type="ChEBI" id="CHEBI:30616"/>
    </ligand>
</feature>
<evidence type="ECO:0000313" key="19">
    <source>
        <dbReference type="EMBL" id="ORW98936.1"/>
    </source>
</evidence>
<keyword evidence="7 14" id="KW-0547">Nucleotide-binding</keyword>
<name>A0A024JW03_9MYCO</name>
<evidence type="ECO:0000256" key="6">
    <source>
        <dbReference type="ARBA" id="ARBA00022692"/>
    </source>
</evidence>
<dbReference type="GO" id="GO:0005886">
    <property type="term" value="C:plasma membrane"/>
    <property type="evidence" value="ECO:0007669"/>
    <property type="project" value="UniProtKB-SubCell"/>
</dbReference>
<dbReference type="SMART" id="SM00220">
    <property type="entry name" value="S_TKc"/>
    <property type="match status" value="1"/>
</dbReference>
<dbReference type="PROSITE" id="PS00108">
    <property type="entry name" value="PROTEIN_KINASE_ST"/>
    <property type="match status" value="1"/>
</dbReference>
<evidence type="ECO:0000259" key="17">
    <source>
        <dbReference type="PROSITE" id="PS50011"/>
    </source>
</evidence>
<feature type="compositionally biased region" description="Low complexity" evidence="15">
    <location>
        <begin position="364"/>
        <end position="379"/>
    </location>
</feature>
<dbReference type="Gene3D" id="1.10.510.10">
    <property type="entry name" value="Transferase(Phosphotransferase) domain 1"/>
    <property type="match status" value="1"/>
</dbReference>
<evidence type="ECO:0000256" key="4">
    <source>
        <dbReference type="ARBA" id="ARBA00022527"/>
    </source>
</evidence>
<keyword evidence="11 16" id="KW-0472">Membrane</keyword>
<keyword evidence="9 14" id="KW-0067">ATP-binding</keyword>
<dbReference type="SUPFAM" id="SSF56112">
    <property type="entry name" value="Protein kinase-like (PK-like)"/>
    <property type="match status" value="1"/>
</dbReference>
<dbReference type="EMBL" id="LQPY01000043">
    <property type="protein sequence ID" value="ORW98936.1"/>
    <property type="molecule type" value="Genomic_DNA"/>
</dbReference>
<dbReference type="GO" id="GO:0005524">
    <property type="term" value="F:ATP binding"/>
    <property type="evidence" value="ECO:0007669"/>
    <property type="project" value="UniProtKB-UniRule"/>
</dbReference>
<keyword evidence="10 16" id="KW-1133">Transmembrane helix</keyword>
<dbReference type="PANTHER" id="PTHR43289:SF6">
    <property type="entry name" value="SERINE_THREONINE-PROTEIN KINASE NEKL-3"/>
    <property type="match status" value="1"/>
</dbReference>
<accession>A0A024JW03</accession>
<sequence>MDGTPFGRYRLVELLGRGGMGEVWRAHDTETDRIVAIKLLPAFLSDDEEFKHRFRREAHAAARLNDPHVIPIHNYGEIDCQLYVDMRLIEGRDLQTALAEGPLDPARAVRIIEQVAMALHAAHKVGLLHRDIKPSNILLDDNDFAYLIDFGIARAIDETRMTKSGDTIGTFQYIAPERLDARADEDARADIYSLACVLYESLTGEPPFSGSTTAHLITAHLNAPPPRPSTTRPDVPPAVDDVIATGMAKDPNQRYATTIELANAATDAITAPIARASQIPPTAAAFAANTAASMPVTELAAQAQVVDPIPVATQHGPVPETPTPQLASWWRRQRRPVQLGLIVASVVILAVGTGIAGYVLRPHSPASSTQAAQPSTATQIPPPPTPAGPSPVAEGALDGLLLSPVDINTAMGANGMMVVRTLTAMGDNSADVPDKACRPIGGPLLAPVYADSGWRAFREQVLREPGTTWTHLTDQGVAVFHSAHEAGAFFDSSAQNWPACANRQFIKTVTGRPDIVRTVGPVANTNGTLSASFTAAGSTWTWQTCQRALTVANNVVVDVEACSSNRADAQSNDGVNIAHQIAAKVPTT</sequence>
<dbReference type="Proteomes" id="UP000193710">
    <property type="component" value="Unassembled WGS sequence"/>
</dbReference>
<evidence type="ECO:0000256" key="10">
    <source>
        <dbReference type="ARBA" id="ARBA00022989"/>
    </source>
</evidence>
<evidence type="ECO:0000256" key="11">
    <source>
        <dbReference type="ARBA" id="ARBA00023136"/>
    </source>
</evidence>
<dbReference type="PROSITE" id="PS50011">
    <property type="entry name" value="PROTEIN_KINASE_DOM"/>
    <property type="match status" value="1"/>
</dbReference>
<keyword evidence="3" id="KW-1003">Cell membrane</keyword>
<evidence type="ECO:0000256" key="16">
    <source>
        <dbReference type="SAM" id="Phobius"/>
    </source>
</evidence>
<dbReference type="eggNOG" id="COG0515">
    <property type="taxonomic scope" value="Bacteria"/>
</dbReference>
<dbReference type="CDD" id="cd14014">
    <property type="entry name" value="STKc_PknB_like"/>
    <property type="match status" value="1"/>
</dbReference>
<evidence type="ECO:0000256" key="15">
    <source>
        <dbReference type="SAM" id="MobiDB-lite"/>
    </source>
</evidence>
<evidence type="ECO:0000256" key="2">
    <source>
        <dbReference type="ARBA" id="ARBA00012513"/>
    </source>
</evidence>
<dbReference type="Gene3D" id="3.40.1000.70">
    <property type="entry name" value="PknH-like extracellular domain"/>
    <property type="match status" value="1"/>
</dbReference>
<dbReference type="InterPro" id="IPR000719">
    <property type="entry name" value="Prot_kinase_dom"/>
</dbReference>
<dbReference type="AlphaFoldDB" id="A0A024JW03"/>
<evidence type="ECO:0000313" key="20">
    <source>
        <dbReference type="Proteomes" id="UP000193710"/>
    </source>
</evidence>
<dbReference type="InterPro" id="IPR008271">
    <property type="entry name" value="Ser/Thr_kinase_AS"/>
</dbReference>
<reference evidence="18" key="1">
    <citation type="journal article" date="2014" name="Genome Announc.">
        <title>Draft Genome Sequence of Mycobacterium triplex DSM 44626.</title>
        <authorList>
            <person name="Sassi M."/>
            <person name="Croce O."/>
            <person name="Robert C."/>
            <person name="Raoult D."/>
            <person name="Drancourt M."/>
        </authorList>
    </citation>
    <scope>NUCLEOTIDE SEQUENCE [LARGE SCALE GENOMIC DNA]</scope>
    <source>
        <strain evidence="18">DSM 44626</strain>
    </source>
</reference>
<dbReference type="FunFam" id="1.10.510.10:FF:000021">
    <property type="entry name" value="Serine/threonine protein kinase"/>
    <property type="match status" value="1"/>
</dbReference>
<gene>
    <name evidence="19" type="ORF">AWC29_29725</name>
    <name evidence="18" type="ORF">BN973_02090</name>
</gene>
<dbReference type="Gene3D" id="3.30.200.20">
    <property type="entry name" value="Phosphorylase Kinase, domain 1"/>
    <property type="match status" value="1"/>
</dbReference>
<comment type="subcellular location">
    <subcellularLocation>
        <location evidence="1">Cell membrane</location>
        <topology evidence="1">Single-pass membrane protein</topology>
    </subcellularLocation>
</comment>
<dbReference type="RefSeq" id="WP_051641206.1">
    <property type="nucleotide sequence ID" value="NZ_HG964446.1"/>
</dbReference>
<feature type="compositionally biased region" description="Pro residues" evidence="15">
    <location>
        <begin position="380"/>
        <end position="389"/>
    </location>
</feature>
<dbReference type="Pfam" id="PF00069">
    <property type="entry name" value="Pkinase"/>
    <property type="match status" value="1"/>
</dbReference>
<evidence type="ECO:0000256" key="7">
    <source>
        <dbReference type="ARBA" id="ARBA00022741"/>
    </source>
</evidence>
<evidence type="ECO:0000313" key="18">
    <source>
        <dbReference type="EMBL" id="CDO87734.1"/>
    </source>
</evidence>
<evidence type="ECO:0000256" key="8">
    <source>
        <dbReference type="ARBA" id="ARBA00022777"/>
    </source>
</evidence>
<dbReference type="Pfam" id="PF14032">
    <property type="entry name" value="PknH_C"/>
    <property type="match status" value="1"/>
</dbReference>
<dbReference type="STRING" id="47839.BN973_02090"/>
<dbReference type="PROSITE" id="PS00107">
    <property type="entry name" value="PROTEIN_KINASE_ATP"/>
    <property type="match status" value="1"/>
</dbReference>
<keyword evidence="20" id="KW-1185">Reference proteome</keyword>
<dbReference type="GO" id="GO:0004674">
    <property type="term" value="F:protein serine/threonine kinase activity"/>
    <property type="evidence" value="ECO:0007669"/>
    <property type="project" value="UniProtKB-KW"/>
</dbReference>
<comment type="catalytic activity">
    <reaction evidence="12">
        <text>L-threonyl-[protein] + ATP = O-phospho-L-threonyl-[protein] + ADP + H(+)</text>
        <dbReference type="Rhea" id="RHEA:46608"/>
        <dbReference type="Rhea" id="RHEA-COMP:11060"/>
        <dbReference type="Rhea" id="RHEA-COMP:11605"/>
        <dbReference type="ChEBI" id="CHEBI:15378"/>
        <dbReference type="ChEBI" id="CHEBI:30013"/>
        <dbReference type="ChEBI" id="CHEBI:30616"/>
        <dbReference type="ChEBI" id="CHEBI:61977"/>
        <dbReference type="ChEBI" id="CHEBI:456216"/>
        <dbReference type="EC" id="2.7.11.1"/>
    </reaction>
</comment>
<reference evidence="19 20" key="3">
    <citation type="submission" date="2016-01" db="EMBL/GenBank/DDBJ databases">
        <title>The new phylogeny of the genus Mycobacterium.</title>
        <authorList>
            <person name="Tarcisio F."/>
            <person name="Conor M."/>
            <person name="Antonella G."/>
            <person name="Elisabetta G."/>
            <person name="Giulia F.S."/>
            <person name="Sara T."/>
            <person name="Anna F."/>
            <person name="Clotilde B."/>
            <person name="Roberto B."/>
            <person name="Veronica D.S."/>
            <person name="Fabio R."/>
            <person name="Monica P."/>
            <person name="Olivier J."/>
            <person name="Enrico T."/>
            <person name="Nicola S."/>
        </authorList>
    </citation>
    <scope>NUCLEOTIDE SEQUENCE [LARGE SCALE GENOMIC DNA]</scope>
    <source>
        <strain evidence="19 20">DSM 44626</strain>
    </source>
</reference>
<evidence type="ECO:0000256" key="12">
    <source>
        <dbReference type="ARBA" id="ARBA00047899"/>
    </source>
</evidence>
<evidence type="ECO:0000256" key="1">
    <source>
        <dbReference type="ARBA" id="ARBA00004162"/>
    </source>
</evidence>
<dbReference type="PANTHER" id="PTHR43289">
    <property type="entry name" value="MITOGEN-ACTIVATED PROTEIN KINASE KINASE KINASE 20-RELATED"/>
    <property type="match status" value="1"/>
</dbReference>
<feature type="transmembrane region" description="Helical" evidence="16">
    <location>
        <begin position="339"/>
        <end position="360"/>
    </location>
</feature>
<keyword evidence="8 18" id="KW-0418">Kinase</keyword>
<dbReference type="InterPro" id="IPR026954">
    <property type="entry name" value="PknH-like_Extracell"/>
</dbReference>
<dbReference type="InterPro" id="IPR011009">
    <property type="entry name" value="Kinase-like_dom_sf"/>
</dbReference>
<keyword evidence="5" id="KW-0808">Transferase</keyword>
<evidence type="ECO:0000256" key="13">
    <source>
        <dbReference type="ARBA" id="ARBA00048679"/>
    </source>
</evidence>
<keyword evidence="6 16" id="KW-0812">Transmembrane</keyword>
<keyword evidence="4" id="KW-0723">Serine/threonine-protein kinase</keyword>
<dbReference type="Proteomes" id="UP000028880">
    <property type="component" value="Unassembled WGS sequence"/>
</dbReference>
<organism evidence="18">
    <name type="scientific">Mycobacterium triplex</name>
    <dbReference type="NCBI Taxonomy" id="47839"/>
    <lineage>
        <taxon>Bacteria</taxon>
        <taxon>Bacillati</taxon>
        <taxon>Actinomycetota</taxon>
        <taxon>Actinomycetes</taxon>
        <taxon>Mycobacteriales</taxon>
        <taxon>Mycobacteriaceae</taxon>
        <taxon>Mycobacterium</taxon>
        <taxon>Mycobacterium simiae complex</taxon>
    </lineage>
</organism>
<dbReference type="InterPro" id="IPR038232">
    <property type="entry name" value="PknH-like_Extracell_sf"/>
</dbReference>
<dbReference type="EMBL" id="HG964446">
    <property type="protein sequence ID" value="CDO87734.1"/>
    <property type="molecule type" value="Genomic_DNA"/>
</dbReference>
<reference evidence="18" key="2">
    <citation type="submission" date="2014-04" db="EMBL/GenBank/DDBJ databases">
        <authorList>
            <person name="Urmite Genomes U."/>
        </authorList>
    </citation>
    <scope>NUCLEOTIDE SEQUENCE</scope>
    <source>
        <strain evidence="18">DSM 44626</strain>
    </source>
</reference>
<evidence type="ECO:0000256" key="9">
    <source>
        <dbReference type="ARBA" id="ARBA00022840"/>
    </source>
</evidence>
<feature type="region of interest" description="Disordered" evidence="15">
    <location>
        <begin position="364"/>
        <end position="395"/>
    </location>
</feature>
<proteinExistence type="predicted"/>
<comment type="catalytic activity">
    <reaction evidence="13">
        <text>L-seryl-[protein] + ATP = O-phospho-L-seryl-[protein] + ADP + H(+)</text>
        <dbReference type="Rhea" id="RHEA:17989"/>
        <dbReference type="Rhea" id="RHEA-COMP:9863"/>
        <dbReference type="Rhea" id="RHEA-COMP:11604"/>
        <dbReference type="ChEBI" id="CHEBI:15378"/>
        <dbReference type="ChEBI" id="CHEBI:29999"/>
        <dbReference type="ChEBI" id="CHEBI:30616"/>
        <dbReference type="ChEBI" id="CHEBI:83421"/>
        <dbReference type="ChEBI" id="CHEBI:456216"/>
        <dbReference type="EC" id="2.7.11.1"/>
    </reaction>
</comment>
<protein>
    <recommendedName>
        <fullName evidence="2">non-specific serine/threonine protein kinase</fullName>
        <ecNumber evidence="2">2.7.11.1</ecNumber>
    </recommendedName>
</protein>
<evidence type="ECO:0000256" key="3">
    <source>
        <dbReference type="ARBA" id="ARBA00022475"/>
    </source>
</evidence>
<dbReference type="GO" id="GO:0080090">
    <property type="term" value="P:regulation of primary metabolic process"/>
    <property type="evidence" value="ECO:0007669"/>
    <property type="project" value="UniProtKB-ARBA"/>
</dbReference>
<dbReference type="OrthoDB" id="9762169at2"/>
<dbReference type="EC" id="2.7.11.1" evidence="2"/>
<evidence type="ECO:0000256" key="5">
    <source>
        <dbReference type="ARBA" id="ARBA00022679"/>
    </source>
</evidence>
<dbReference type="HOGENOM" id="CLU_000288_63_44_11"/>